<organism evidence="2 3">
    <name type="scientific">Chryseobacterium lathyri</name>
    <dbReference type="NCBI Taxonomy" id="395933"/>
    <lineage>
        <taxon>Bacteria</taxon>
        <taxon>Pseudomonadati</taxon>
        <taxon>Bacteroidota</taxon>
        <taxon>Flavobacteriia</taxon>
        <taxon>Flavobacteriales</taxon>
        <taxon>Weeksellaceae</taxon>
        <taxon>Chryseobacterium group</taxon>
        <taxon>Chryseobacterium</taxon>
    </lineage>
</organism>
<evidence type="ECO:0000313" key="3">
    <source>
        <dbReference type="Proteomes" id="UP001235513"/>
    </source>
</evidence>
<dbReference type="EMBL" id="JAUSRL010000004">
    <property type="protein sequence ID" value="MDP9960921.1"/>
    <property type="molecule type" value="Genomic_DNA"/>
</dbReference>
<reference evidence="2 3" key="1">
    <citation type="submission" date="2023-07" db="EMBL/GenBank/DDBJ databases">
        <title>Sorghum-associated microbial communities from plants grown in Nebraska, USA.</title>
        <authorList>
            <person name="Schachtman D."/>
        </authorList>
    </citation>
    <scope>NUCLEOTIDE SEQUENCE [LARGE SCALE GENOMIC DNA]</scope>
    <source>
        <strain evidence="2 3">CC351</strain>
    </source>
</reference>
<accession>A0ABT9SN97</accession>
<comment type="caution">
    <text evidence="2">The sequence shown here is derived from an EMBL/GenBank/DDBJ whole genome shotgun (WGS) entry which is preliminary data.</text>
</comment>
<protein>
    <recommendedName>
        <fullName evidence="4">DUF4349 domain-containing protein</fullName>
    </recommendedName>
</protein>
<feature type="transmembrane region" description="Helical" evidence="1">
    <location>
        <begin position="5"/>
        <end position="24"/>
    </location>
</feature>
<sequence>MKKMYYLPGLISAVLIPLLFWYYGNRKFEEINLNVIDIRIPAKIKPGDEINNVNTFESLRNWDYKKIKVPSNKAKENSNLYISEIIKLKERNQQNTGIEFVLDDHNTYGDFISLLNDLHITKREEYALDLEKKGHLFVIQQHIPPIVEECLLCNDTIETFVDSGDEDNWTAYLNFIEPQGYTKFTNVLTQLPKEAFFIIFGFLLLLHISMFSIKENLQIQRKTLA</sequence>
<evidence type="ECO:0008006" key="4">
    <source>
        <dbReference type="Google" id="ProtNLM"/>
    </source>
</evidence>
<feature type="transmembrane region" description="Helical" evidence="1">
    <location>
        <begin position="195"/>
        <end position="213"/>
    </location>
</feature>
<evidence type="ECO:0000313" key="2">
    <source>
        <dbReference type="EMBL" id="MDP9960921.1"/>
    </source>
</evidence>
<proteinExistence type="predicted"/>
<dbReference type="Proteomes" id="UP001235513">
    <property type="component" value="Unassembled WGS sequence"/>
</dbReference>
<keyword evidence="1" id="KW-0812">Transmembrane</keyword>
<evidence type="ECO:0000256" key="1">
    <source>
        <dbReference type="SAM" id="Phobius"/>
    </source>
</evidence>
<keyword evidence="1" id="KW-1133">Transmembrane helix</keyword>
<keyword evidence="3" id="KW-1185">Reference proteome</keyword>
<keyword evidence="1" id="KW-0472">Membrane</keyword>
<name>A0ABT9SN97_9FLAO</name>
<dbReference type="RefSeq" id="WP_306844554.1">
    <property type="nucleotide sequence ID" value="NZ_JAUSRL010000004.1"/>
</dbReference>
<gene>
    <name evidence="2" type="ORF">J2T04_002809</name>
</gene>